<dbReference type="Pfam" id="PF08450">
    <property type="entry name" value="SGL"/>
    <property type="match status" value="1"/>
</dbReference>
<proteinExistence type="predicted"/>
<dbReference type="Proteomes" id="UP001363010">
    <property type="component" value="Unassembled WGS sequence"/>
</dbReference>
<comment type="caution">
    <text evidence="2">The sequence shown here is derived from an EMBL/GenBank/DDBJ whole genome shotgun (WGS) entry which is preliminary data.</text>
</comment>
<dbReference type="RefSeq" id="WP_340362008.1">
    <property type="nucleotide sequence ID" value="NZ_JBBKZV010000001.1"/>
</dbReference>
<sequence length="106" mass="12092">MYTRHTAEVAPLRVGTQTDTLGESPIWGDRGQCLYWVETRRPAIRRRHPERGRIDRWAMPDLMASIAPPDEDRLLVALFDGVSGRLEAFARPPEVVPGHRFNDGWA</sequence>
<reference evidence="2 3" key="1">
    <citation type="submission" date="2024-03" db="EMBL/GenBank/DDBJ databases">
        <title>Novel species of the genus Variovorax.</title>
        <authorList>
            <person name="Liu Q."/>
            <person name="Xin Y.-H."/>
        </authorList>
    </citation>
    <scope>NUCLEOTIDE SEQUENCE [LARGE SCALE GENOMIC DNA]</scope>
    <source>
        <strain evidence="2 3">KACC 18501</strain>
    </source>
</reference>
<evidence type="ECO:0000259" key="1">
    <source>
        <dbReference type="Pfam" id="PF08450"/>
    </source>
</evidence>
<gene>
    <name evidence="2" type="ORF">WKW80_02905</name>
</gene>
<evidence type="ECO:0000313" key="3">
    <source>
        <dbReference type="Proteomes" id="UP001363010"/>
    </source>
</evidence>
<organism evidence="2 3">
    <name type="scientific">Variovorax humicola</name>
    <dbReference type="NCBI Taxonomy" id="1769758"/>
    <lineage>
        <taxon>Bacteria</taxon>
        <taxon>Pseudomonadati</taxon>
        <taxon>Pseudomonadota</taxon>
        <taxon>Betaproteobacteria</taxon>
        <taxon>Burkholderiales</taxon>
        <taxon>Comamonadaceae</taxon>
        <taxon>Variovorax</taxon>
    </lineage>
</organism>
<accession>A0ABU8VT96</accession>
<keyword evidence="3" id="KW-1185">Reference proteome</keyword>
<evidence type="ECO:0000313" key="2">
    <source>
        <dbReference type="EMBL" id="MEJ8820985.1"/>
    </source>
</evidence>
<dbReference type="SUPFAM" id="SSF63829">
    <property type="entry name" value="Calcium-dependent phosphotriesterase"/>
    <property type="match status" value="1"/>
</dbReference>
<dbReference type="Gene3D" id="2.120.10.30">
    <property type="entry name" value="TolB, C-terminal domain"/>
    <property type="match status" value="1"/>
</dbReference>
<dbReference type="InterPro" id="IPR011042">
    <property type="entry name" value="6-blade_b-propeller_TolB-like"/>
</dbReference>
<name>A0ABU8VT96_9BURK</name>
<dbReference type="EMBL" id="JBBKZV010000001">
    <property type="protein sequence ID" value="MEJ8820985.1"/>
    <property type="molecule type" value="Genomic_DNA"/>
</dbReference>
<dbReference type="InterPro" id="IPR013658">
    <property type="entry name" value="SGL"/>
</dbReference>
<feature type="domain" description="SMP-30/Gluconolactonase/LRE-like region" evidence="1">
    <location>
        <begin position="21"/>
        <end position="104"/>
    </location>
</feature>
<protein>
    <submittedName>
        <fullName evidence="2">SMP-30/gluconolactonase/LRE family protein</fullName>
    </submittedName>
</protein>